<dbReference type="InterPro" id="IPR045275">
    <property type="entry name" value="MscS_archaea/bacteria_type"/>
</dbReference>
<dbReference type="Gene3D" id="2.30.30.60">
    <property type="match status" value="1"/>
</dbReference>
<evidence type="ECO:0000256" key="2">
    <source>
        <dbReference type="ARBA" id="ARBA00022692"/>
    </source>
</evidence>
<feature type="transmembrane region" description="Helical" evidence="5">
    <location>
        <begin position="76"/>
        <end position="109"/>
    </location>
</feature>
<dbReference type="AlphaFoldDB" id="A0A1I4W9P1"/>
<dbReference type="InterPro" id="IPR010920">
    <property type="entry name" value="LSM_dom_sf"/>
</dbReference>
<dbReference type="InterPro" id="IPR006685">
    <property type="entry name" value="MscS_channel_2nd"/>
</dbReference>
<reference evidence="8" key="1">
    <citation type="submission" date="2016-10" db="EMBL/GenBank/DDBJ databases">
        <authorList>
            <person name="Varghese N."/>
            <person name="Submissions S."/>
        </authorList>
    </citation>
    <scope>NUCLEOTIDE SEQUENCE [LARGE SCALE GENOMIC DNA]</scope>
    <source>
        <strain evidence="8">DSM 4002</strain>
    </source>
</reference>
<dbReference type="Gene3D" id="1.10.287.1260">
    <property type="match status" value="1"/>
</dbReference>
<keyword evidence="4 5" id="KW-0472">Membrane</keyword>
<dbReference type="PANTHER" id="PTHR30221:SF8">
    <property type="entry name" value="SMALL-CONDUCTANCE MECHANOSENSITIVE CHANNEL"/>
    <property type="match status" value="1"/>
</dbReference>
<gene>
    <name evidence="7" type="ORF">SAMN05444143_10673</name>
</gene>
<evidence type="ECO:0000256" key="3">
    <source>
        <dbReference type="ARBA" id="ARBA00022989"/>
    </source>
</evidence>
<dbReference type="Proteomes" id="UP000182961">
    <property type="component" value="Unassembled WGS sequence"/>
</dbReference>
<keyword evidence="8" id="KW-1185">Reference proteome</keyword>
<accession>A0A1I4W9P1</accession>
<evidence type="ECO:0000313" key="7">
    <source>
        <dbReference type="EMBL" id="SFN09669.1"/>
    </source>
</evidence>
<dbReference type="SUPFAM" id="SSF50182">
    <property type="entry name" value="Sm-like ribonucleoproteins"/>
    <property type="match status" value="1"/>
</dbReference>
<evidence type="ECO:0000313" key="8">
    <source>
        <dbReference type="Proteomes" id="UP000182961"/>
    </source>
</evidence>
<dbReference type="RefSeq" id="WP_024981761.1">
    <property type="nucleotide sequence ID" value="NZ_CBCRUM010000011.1"/>
</dbReference>
<dbReference type="eggNOG" id="COG0668">
    <property type="taxonomic scope" value="Bacteria"/>
</dbReference>
<keyword evidence="2 5" id="KW-0812">Transmembrane</keyword>
<dbReference type="GO" id="GO:0016020">
    <property type="term" value="C:membrane"/>
    <property type="evidence" value="ECO:0007669"/>
    <property type="project" value="UniProtKB-SubCell"/>
</dbReference>
<feature type="transmembrane region" description="Helical" evidence="5">
    <location>
        <begin position="12"/>
        <end position="32"/>
    </location>
</feature>
<dbReference type="STRING" id="29536.FLB_01010"/>
<evidence type="ECO:0000256" key="1">
    <source>
        <dbReference type="ARBA" id="ARBA00004370"/>
    </source>
</evidence>
<dbReference type="InterPro" id="IPR023408">
    <property type="entry name" value="MscS_beta-dom_sf"/>
</dbReference>
<evidence type="ECO:0000259" key="6">
    <source>
        <dbReference type="Pfam" id="PF00924"/>
    </source>
</evidence>
<dbReference type="GO" id="GO:0008381">
    <property type="term" value="F:mechanosensitive monoatomic ion channel activity"/>
    <property type="evidence" value="ECO:0007669"/>
    <property type="project" value="InterPro"/>
</dbReference>
<dbReference type="Pfam" id="PF00924">
    <property type="entry name" value="MS_channel_2nd"/>
    <property type="match status" value="1"/>
</dbReference>
<organism evidence="7 8">
    <name type="scientific">Flavobacterium succinicans</name>
    <dbReference type="NCBI Taxonomy" id="29536"/>
    <lineage>
        <taxon>Bacteria</taxon>
        <taxon>Pseudomonadati</taxon>
        <taxon>Bacteroidota</taxon>
        <taxon>Flavobacteriia</taxon>
        <taxon>Flavobacteriales</taxon>
        <taxon>Flavobacteriaceae</taxon>
        <taxon>Flavobacterium</taxon>
    </lineage>
</organism>
<evidence type="ECO:0000256" key="5">
    <source>
        <dbReference type="SAM" id="Phobius"/>
    </source>
</evidence>
<dbReference type="PANTHER" id="PTHR30221">
    <property type="entry name" value="SMALL-CONDUCTANCE MECHANOSENSITIVE CHANNEL"/>
    <property type="match status" value="1"/>
</dbReference>
<protein>
    <submittedName>
        <fullName evidence="7">Mechanosensitive ion channel</fullName>
    </submittedName>
</protein>
<proteinExistence type="predicted"/>
<feature type="transmembrane region" description="Helical" evidence="5">
    <location>
        <begin position="52"/>
        <end position="70"/>
    </location>
</feature>
<feature type="domain" description="Mechanosensitive ion channel MscS" evidence="6">
    <location>
        <begin position="97"/>
        <end position="160"/>
    </location>
</feature>
<comment type="subcellular location">
    <subcellularLocation>
        <location evidence="1">Membrane</location>
    </subcellularLocation>
</comment>
<keyword evidence="3 5" id="KW-1133">Transmembrane helix</keyword>
<sequence length="177" mass="19972">MNFFEHYLIQEISTGVLFLVVVLARTMVAKLIRRYARTSDIIEKRTNLVIKYINILISVLAVITIILIWGVQAKDIFITISSVATVIGVAMFAQWSILSNITAGIILFFSFPFKIGDTIVIHDKEYAVEGEIEDIGAYHVTILAENGETVIYPNNLFFQKGISIKKKKASEYTDFTD</sequence>
<evidence type="ECO:0000256" key="4">
    <source>
        <dbReference type="ARBA" id="ARBA00023136"/>
    </source>
</evidence>
<dbReference type="EMBL" id="FOUT01000006">
    <property type="protein sequence ID" value="SFN09669.1"/>
    <property type="molecule type" value="Genomic_DNA"/>
</dbReference>
<name>A0A1I4W9P1_9FLAO</name>